<evidence type="ECO:0000313" key="2">
    <source>
        <dbReference type="EMBL" id="SUQ64197.1"/>
    </source>
</evidence>
<dbReference type="SMART" id="SM00382">
    <property type="entry name" value="AAA"/>
    <property type="match status" value="1"/>
</dbReference>
<protein>
    <recommendedName>
        <fullName evidence="1">AAA+ ATPase domain-containing protein</fullName>
    </recommendedName>
</protein>
<dbReference type="Gene3D" id="3.40.50.300">
    <property type="entry name" value="P-loop containing nucleotide triphosphate hydrolases"/>
    <property type="match status" value="1"/>
</dbReference>
<dbReference type="InterPro" id="IPR008868">
    <property type="entry name" value="TniB"/>
</dbReference>
<evidence type="ECO:0000313" key="3">
    <source>
        <dbReference type="Proteomes" id="UP000255177"/>
    </source>
</evidence>
<dbReference type="EMBL" id="UIDD01000009">
    <property type="protein sequence ID" value="SUQ64197.1"/>
    <property type="molecule type" value="Genomic_DNA"/>
</dbReference>
<dbReference type="RefSeq" id="WP_115087797.1">
    <property type="nucleotide sequence ID" value="NZ_CBCSFG010000034.1"/>
</dbReference>
<evidence type="ECO:0000259" key="1">
    <source>
        <dbReference type="SMART" id="SM00382"/>
    </source>
</evidence>
<proteinExistence type="predicted"/>
<dbReference type="InterPro" id="IPR027417">
    <property type="entry name" value="P-loop_NTPase"/>
</dbReference>
<reference evidence="3" key="1">
    <citation type="submission" date="2018-07" db="EMBL/GenBank/DDBJ databases">
        <authorList>
            <person name="Blom J."/>
        </authorList>
    </citation>
    <scope>NUCLEOTIDE SEQUENCE [LARGE SCALE GENOMIC DNA]</scope>
    <source>
        <strain evidence="3">CCOS 864</strain>
    </source>
</reference>
<sequence>MNSDTEERLRLYNQQVVFYHNYRNSYALTLKAIEATHLRGVPNCALITGPSGTGKSTLLNYIKFAHPAERYIQSELDKRWIIPVIMCSLPPACTVKALLKTILVGMHCEKLKGDTMDLLFRLITLLRISEVKVVLIDDFQFLIKKDAYRTKEAVINCLVMLLDQTAIPFILVGRDEDDIHSLYYKSCETLIYQRADLARRFPFHAKLDLLSYSNAPESEFQIVLSELDAKMYKIGDLKSGIHLGDPGISDRIYLASSGSLEHIKIITFHALQICLKKNKCGLTKDSLAQAYALLKIKNNLNSDHNPFMISQQHCESLITRL</sequence>
<keyword evidence="3" id="KW-1185">Reference proteome</keyword>
<accession>A0A380T1U5</accession>
<dbReference type="InterPro" id="IPR003593">
    <property type="entry name" value="AAA+_ATPase"/>
</dbReference>
<dbReference type="SUPFAM" id="SSF52540">
    <property type="entry name" value="P-loop containing nucleoside triphosphate hydrolases"/>
    <property type="match status" value="1"/>
</dbReference>
<dbReference type="AlphaFoldDB" id="A0A380T1U5"/>
<feature type="domain" description="AAA+ ATPase" evidence="1">
    <location>
        <begin position="41"/>
        <end position="211"/>
    </location>
</feature>
<gene>
    <name evidence="2" type="ORF">CCOS864_03652</name>
</gene>
<name>A0A380T1U5_9PSED</name>
<organism evidence="2 3">
    <name type="scientific">Pseudomonas wadenswilerensis</name>
    <dbReference type="NCBI Taxonomy" id="1785161"/>
    <lineage>
        <taxon>Bacteria</taxon>
        <taxon>Pseudomonadati</taxon>
        <taxon>Pseudomonadota</taxon>
        <taxon>Gammaproteobacteria</taxon>
        <taxon>Pseudomonadales</taxon>
        <taxon>Pseudomonadaceae</taxon>
        <taxon>Pseudomonas</taxon>
    </lineage>
</organism>
<dbReference type="Pfam" id="PF05621">
    <property type="entry name" value="TniB"/>
    <property type="match status" value="1"/>
</dbReference>
<dbReference type="Proteomes" id="UP000255177">
    <property type="component" value="Unassembled WGS sequence"/>
</dbReference>